<dbReference type="AlphaFoldDB" id="A0A8J6J732"/>
<dbReference type="InterPro" id="IPR012507">
    <property type="entry name" value="YibE_F"/>
</dbReference>
<dbReference type="Proteomes" id="UP000607645">
    <property type="component" value="Unassembled WGS sequence"/>
</dbReference>
<feature type="transmembrane region" description="Helical" evidence="1">
    <location>
        <begin position="181"/>
        <end position="202"/>
    </location>
</feature>
<feature type="transmembrane region" description="Helical" evidence="1">
    <location>
        <begin position="238"/>
        <end position="260"/>
    </location>
</feature>
<dbReference type="EMBL" id="JACOPQ010000006">
    <property type="protein sequence ID" value="MBC5737287.1"/>
    <property type="molecule type" value="Genomic_DNA"/>
</dbReference>
<protein>
    <submittedName>
        <fullName evidence="2">YibE/F family protein</fullName>
    </submittedName>
</protein>
<reference evidence="2" key="1">
    <citation type="submission" date="2020-08" db="EMBL/GenBank/DDBJ databases">
        <title>Genome public.</title>
        <authorList>
            <person name="Liu C."/>
            <person name="Sun Q."/>
        </authorList>
    </citation>
    <scope>NUCLEOTIDE SEQUENCE</scope>
    <source>
        <strain evidence="2">NSJ-52</strain>
    </source>
</reference>
<dbReference type="RefSeq" id="WP_155147411.1">
    <property type="nucleotide sequence ID" value="NZ_JACOPQ010000006.1"/>
</dbReference>
<sequence length="419" mass="44583">MTKKKKIKTGKKQGSGQQAGLPNRLKELLLPGRLLRLGIGLLLLAGFLAALVLLNRPVPGTVPTSASLKTYVPARVLSVLTDNARANDWSEGRRMGSQTLEVELLGGEYKGELLTGTNFMSAYANIEAKEGTRVIVRLDYDENGEPYIVSFVNYDRGLVICGFVLVFSLLLVVIGGKKGLMALLGLIFTVICLWFLLIPLLLRGIPPIPATVGFVAVSAAASLLLLTGFSRKTLCATLGCVGGVAAAGIFAAVVGTLTPLNGFNMSEAEELVLRASDQGLHISSLLVCGVLIAALGAVMDVAMSIASSCHELHALNPELTARQLFRSGMNIGRDAMGTMANTLILAFAGSALNMLILFQAYDYPFLQIINSDMMSIEILQGIAGSIGIILTVPLVAFISAHVLTLKRKRPCVYKHDSAK</sequence>
<keyword evidence="1" id="KW-1133">Transmembrane helix</keyword>
<dbReference type="PANTHER" id="PTHR41771">
    <property type="entry name" value="MEMBRANE PROTEIN-RELATED"/>
    <property type="match status" value="1"/>
</dbReference>
<dbReference type="PANTHER" id="PTHR41771:SF1">
    <property type="entry name" value="MEMBRANE PROTEIN"/>
    <property type="match status" value="1"/>
</dbReference>
<feature type="transmembrane region" description="Helical" evidence="1">
    <location>
        <begin position="157"/>
        <end position="174"/>
    </location>
</feature>
<accession>A0A8J6J732</accession>
<keyword evidence="1" id="KW-0472">Membrane</keyword>
<feature type="transmembrane region" description="Helical" evidence="1">
    <location>
        <begin position="208"/>
        <end position="226"/>
    </location>
</feature>
<proteinExistence type="predicted"/>
<evidence type="ECO:0000313" key="3">
    <source>
        <dbReference type="Proteomes" id="UP000607645"/>
    </source>
</evidence>
<feature type="transmembrane region" description="Helical" evidence="1">
    <location>
        <begin position="343"/>
        <end position="361"/>
    </location>
</feature>
<keyword evidence="1" id="KW-0812">Transmembrane</keyword>
<evidence type="ECO:0000256" key="1">
    <source>
        <dbReference type="SAM" id="Phobius"/>
    </source>
</evidence>
<name>A0A8J6J732_9FIRM</name>
<comment type="caution">
    <text evidence="2">The sequence shown here is derived from an EMBL/GenBank/DDBJ whole genome shotgun (WGS) entry which is preliminary data.</text>
</comment>
<feature type="transmembrane region" description="Helical" evidence="1">
    <location>
        <begin position="381"/>
        <end position="405"/>
    </location>
</feature>
<feature type="transmembrane region" description="Helical" evidence="1">
    <location>
        <begin position="280"/>
        <end position="298"/>
    </location>
</feature>
<evidence type="ECO:0000313" key="2">
    <source>
        <dbReference type="EMBL" id="MBC5737287.1"/>
    </source>
</evidence>
<dbReference type="Pfam" id="PF07907">
    <property type="entry name" value="YibE_F"/>
    <property type="match status" value="1"/>
</dbReference>
<organism evidence="2 3">
    <name type="scientific">Lawsonibacter faecis</name>
    <dbReference type="NCBI Taxonomy" id="2763052"/>
    <lineage>
        <taxon>Bacteria</taxon>
        <taxon>Bacillati</taxon>
        <taxon>Bacillota</taxon>
        <taxon>Clostridia</taxon>
        <taxon>Eubacteriales</taxon>
        <taxon>Oscillospiraceae</taxon>
        <taxon>Lawsonibacter</taxon>
    </lineage>
</organism>
<feature type="transmembrane region" description="Helical" evidence="1">
    <location>
        <begin position="34"/>
        <end position="54"/>
    </location>
</feature>
<gene>
    <name evidence="2" type="ORF">H8S62_09745</name>
</gene>
<keyword evidence="3" id="KW-1185">Reference proteome</keyword>